<accession>A0ABZ2TEE6</accession>
<feature type="region of interest" description="Disordered" evidence="1">
    <location>
        <begin position="35"/>
        <end position="55"/>
    </location>
</feature>
<proteinExistence type="predicted"/>
<organism evidence="2 3">
    <name type="scientific">Roseovarius rhodophyticola</name>
    <dbReference type="NCBI Taxonomy" id="3080827"/>
    <lineage>
        <taxon>Bacteria</taxon>
        <taxon>Pseudomonadati</taxon>
        <taxon>Pseudomonadota</taxon>
        <taxon>Alphaproteobacteria</taxon>
        <taxon>Rhodobacterales</taxon>
        <taxon>Roseobacteraceae</taxon>
        <taxon>Roseovarius</taxon>
    </lineage>
</organism>
<evidence type="ECO:0000313" key="3">
    <source>
        <dbReference type="Proteomes" id="UP001281305"/>
    </source>
</evidence>
<evidence type="ECO:0000256" key="1">
    <source>
        <dbReference type="SAM" id="MobiDB-lite"/>
    </source>
</evidence>
<dbReference type="RefSeq" id="WP_339106609.1">
    <property type="nucleotide sequence ID" value="NZ_CP146606.1"/>
</dbReference>
<reference evidence="2 3" key="1">
    <citation type="submission" date="2024-02" db="EMBL/GenBank/DDBJ databases">
        <title>Roseovarius strain W115 nov., isolated from a marine algae.</title>
        <authorList>
            <person name="Lee M.W."/>
            <person name="Lee J.K."/>
            <person name="Kim J.M."/>
            <person name="Choi D.G."/>
            <person name="Baek J.H."/>
            <person name="Bayburt H."/>
            <person name="Jung J.J."/>
            <person name="Han D.M."/>
            <person name="Jeon C.O."/>
        </authorList>
    </citation>
    <scope>NUCLEOTIDE SEQUENCE [LARGE SCALE GENOMIC DNA]</scope>
    <source>
        <strain evidence="2 3">W115</strain>
    </source>
</reference>
<gene>
    <name evidence="2" type="ORF">RZS32_010230</name>
</gene>
<evidence type="ECO:0000313" key="2">
    <source>
        <dbReference type="EMBL" id="WYK16810.1"/>
    </source>
</evidence>
<dbReference type="Proteomes" id="UP001281305">
    <property type="component" value="Chromosome"/>
</dbReference>
<protein>
    <submittedName>
        <fullName evidence="2">Uncharacterized protein</fullName>
    </submittedName>
</protein>
<name>A0ABZ2TEE6_9RHOB</name>
<sequence length="55" mass="6109">MRSINFAAADLFPDELRDRGSGSLDNLKIQVVTDGDRHASDRSHIPNRDLDTIVS</sequence>
<keyword evidence="3" id="KW-1185">Reference proteome</keyword>
<dbReference type="EMBL" id="CP146606">
    <property type="protein sequence ID" value="WYK16810.1"/>
    <property type="molecule type" value="Genomic_DNA"/>
</dbReference>